<protein>
    <submittedName>
        <fullName evidence="1">Uncharacterized protein</fullName>
    </submittedName>
</protein>
<evidence type="ECO:0000313" key="1">
    <source>
        <dbReference type="EMBL" id="MCI50835.1"/>
    </source>
</evidence>
<keyword evidence="2" id="KW-1185">Reference proteome</keyword>
<dbReference type="Proteomes" id="UP000265520">
    <property type="component" value="Unassembled WGS sequence"/>
</dbReference>
<organism evidence="1 2">
    <name type="scientific">Trifolium medium</name>
    <dbReference type="NCBI Taxonomy" id="97028"/>
    <lineage>
        <taxon>Eukaryota</taxon>
        <taxon>Viridiplantae</taxon>
        <taxon>Streptophyta</taxon>
        <taxon>Embryophyta</taxon>
        <taxon>Tracheophyta</taxon>
        <taxon>Spermatophyta</taxon>
        <taxon>Magnoliopsida</taxon>
        <taxon>eudicotyledons</taxon>
        <taxon>Gunneridae</taxon>
        <taxon>Pentapetalae</taxon>
        <taxon>rosids</taxon>
        <taxon>fabids</taxon>
        <taxon>Fabales</taxon>
        <taxon>Fabaceae</taxon>
        <taxon>Papilionoideae</taxon>
        <taxon>50 kb inversion clade</taxon>
        <taxon>NPAAA clade</taxon>
        <taxon>Hologalegina</taxon>
        <taxon>IRL clade</taxon>
        <taxon>Trifolieae</taxon>
        <taxon>Trifolium</taxon>
    </lineage>
</organism>
<accession>A0A392SS24</accession>
<name>A0A392SS24_9FABA</name>
<dbReference type="EMBL" id="LXQA010422797">
    <property type="protein sequence ID" value="MCI50835.1"/>
    <property type="molecule type" value="Genomic_DNA"/>
</dbReference>
<sequence>ELEQQVVGTFEGEVVGPSIRHGVSLRLVEQDEAYSERLEIVNCAKSMNLRLMRTTRDSHK</sequence>
<evidence type="ECO:0000313" key="2">
    <source>
        <dbReference type="Proteomes" id="UP000265520"/>
    </source>
</evidence>
<comment type="caution">
    <text evidence="1">The sequence shown here is derived from an EMBL/GenBank/DDBJ whole genome shotgun (WGS) entry which is preliminary data.</text>
</comment>
<reference evidence="1 2" key="1">
    <citation type="journal article" date="2018" name="Front. Plant Sci.">
        <title>Red Clover (Trifolium pratense) and Zigzag Clover (T. medium) - A Picture of Genomic Similarities and Differences.</title>
        <authorList>
            <person name="Dluhosova J."/>
            <person name="Istvanek J."/>
            <person name="Nedelnik J."/>
            <person name="Repkova J."/>
        </authorList>
    </citation>
    <scope>NUCLEOTIDE SEQUENCE [LARGE SCALE GENOMIC DNA]</scope>
    <source>
        <strain evidence="2">cv. 10/8</strain>
        <tissue evidence="1">Leaf</tissue>
    </source>
</reference>
<proteinExistence type="predicted"/>
<dbReference type="AlphaFoldDB" id="A0A392SS24"/>
<feature type="non-terminal residue" evidence="1">
    <location>
        <position position="1"/>
    </location>
</feature>